<evidence type="ECO:0000256" key="4">
    <source>
        <dbReference type="ARBA" id="ARBA00022833"/>
    </source>
</evidence>
<keyword evidence="3" id="KW-0378">Hydrolase</keyword>
<evidence type="ECO:0000256" key="1">
    <source>
        <dbReference type="ARBA" id="ARBA00001947"/>
    </source>
</evidence>
<dbReference type="InterPro" id="IPR055438">
    <property type="entry name" value="AstE_AspA_cat"/>
</dbReference>
<evidence type="ECO:0000256" key="3">
    <source>
        <dbReference type="ARBA" id="ARBA00022801"/>
    </source>
</evidence>
<sequence length="349" mass="38211">MERREIFVTGDTPGISWTVPVMHFKGSNPTASRVYMQGALHADELPGPATLHFLCEKLRQAETENRIIGDITIVPQANPIGLAQMPNRQLQGRFDLTSGTNFNRDFQLISLQDREQLLAEIDQQTPADKLKSNLLYLALGADIVIDLHCDYEALIYTYVCQEFWPDAKDFAAAMNLHSVFIADGQSTAFDEAVSYAFRADSNPDSPRRLATTLELRGQSDVDEALAKTDAANLLNFLVARGVVDGPDPNLKEWTGKAVPLDYIEVVCTPVAGTVLLNKELGADVKAGDLLAKIIRWPGAENGVLEITAPQDGTVITRTSTRFAARGDQLYKIIGDKPAATDRKPGALET</sequence>
<dbReference type="GO" id="GO:0016788">
    <property type="term" value="F:hydrolase activity, acting on ester bonds"/>
    <property type="evidence" value="ECO:0007669"/>
    <property type="project" value="InterPro"/>
</dbReference>
<comment type="cofactor">
    <cofactor evidence="1">
        <name>Zn(2+)</name>
        <dbReference type="ChEBI" id="CHEBI:29105"/>
    </cofactor>
</comment>
<protein>
    <submittedName>
        <fullName evidence="6">Succinylglutamate desuccinylase/aspartoacylase</fullName>
    </submittedName>
</protein>
<keyword evidence="4" id="KW-0862">Zinc</keyword>
<accession>A0A3B0SDT2</accession>
<name>A0A3B0SDT2_9ZZZZ</name>
<dbReference type="SUPFAM" id="SSF53187">
    <property type="entry name" value="Zn-dependent exopeptidases"/>
    <property type="match status" value="1"/>
</dbReference>
<dbReference type="InterPro" id="IPR053138">
    <property type="entry name" value="N-alpha-Ac-DABA_deacetylase"/>
</dbReference>
<feature type="domain" description="Succinylglutamate desuccinylase/Aspartoacylase catalytic" evidence="5">
    <location>
        <begin position="32"/>
        <end position="237"/>
    </location>
</feature>
<proteinExistence type="predicted"/>
<dbReference type="PANTHER" id="PTHR37326">
    <property type="entry name" value="BLL3975 PROTEIN"/>
    <property type="match status" value="1"/>
</dbReference>
<dbReference type="EMBL" id="UOEC01000159">
    <property type="protein sequence ID" value="VAV99066.1"/>
    <property type="molecule type" value="Genomic_DNA"/>
</dbReference>
<evidence type="ECO:0000256" key="2">
    <source>
        <dbReference type="ARBA" id="ARBA00022723"/>
    </source>
</evidence>
<dbReference type="PANTHER" id="PTHR37326:SF1">
    <property type="entry name" value="BLL3975 PROTEIN"/>
    <property type="match status" value="1"/>
</dbReference>
<dbReference type="Gene3D" id="3.40.630.10">
    <property type="entry name" value="Zn peptidases"/>
    <property type="match status" value="1"/>
</dbReference>
<organism evidence="6">
    <name type="scientific">hydrothermal vent metagenome</name>
    <dbReference type="NCBI Taxonomy" id="652676"/>
    <lineage>
        <taxon>unclassified sequences</taxon>
        <taxon>metagenomes</taxon>
        <taxon>ecological metagenomes</taxon>
    </lineage>
</organism>
<gene>
    <name evidence="6" type="ORF">MNBD_ALPHA08-1064</name>
</gene>
<dbReference type="GO" id="GO:0046872">
    <property type="term" value="F:metal ion binding"/>
    <property type="evidence" value="ECO:0007669"/>
    <property type="project" value="UniProtKB-KW"/>
</dbReference>
<keyword evidence="2" id="KW-0479">Metal-binding</keyword>
<reference evidence="6" key="1">
    <citation type="submission" date="2018-06" db="EMBL/GenBank/DDBJ databases">
        <authorList>
            <person name="Zhirakovskaya E."/>
        </authorList>
    </citation>
    <scope>NUCLEOTIDE SEQUENCE</scope>
</reference>
<dbReference type="AlphaFoldDB" id="A0A3B0SDT2"/>
<evidence type="ECO:0000259" key="5">
    <source>
        <dbReference type="Pfam" id="PF24827"/>
    </source>
</evidence>
<evidence type="ECO:0000313" key="6">
    <source>
        <dbReference type="EMBL" id="VAV99066.1"/>
    </source>
</evidence>
<dbReference type="Pfam" id="PF24827">
    <property type="entry name" value="AstE_AspA_cat"/>
    <property type="match status" value="1"/>
</dbReference>